<evidence type="ECO:0000313" key="2">
    <source>
        <dbReference type="Proteomes" id="UP000075950"/>
    </source>
</evidence>
<protein>
    <submittedName>
        <fullName evidence="1">Uncharacterized protein</fullName>
    </submittedName>
</protein>
<dbReference type="Proteomes" id="UP000075950">
    <property type="component" value="Chromosome"/>
</dbReference>
<evidence type="ECO:0000313" key="1">
    <source>
        <dbReference type="EMBL" id="AMT95014.1"/>
    </source>
</evidence>
<dbReference type="KEGG" id="bly:A2T55_15895"/>
<dbReference type="AlphaFoldDB" id="A0A144MGC1"/>
<proteinExistence type="predicted"/>
<accession>A0A144MGC1</accession>
<organism evidence="1 2">
    <name type="scientific">Brevibacterium linens</name>
    <dbReference type="NCBI Taxonomy" id="1703"/>
    <lineage>
        <taxon>Bacteria</taxon>
        <taxon>Bacillati</taxon>
        <taxon>Actinomycetota</taxon>
        <taxon>Actinomycetes</taxon>
        <taxon>Micrococcales</taxon>
        <taxon>Brevibacteriaceae</taxon>
        <taxon>Brevibacterium</taxon>
    </lineage>
</organism>
<sequence length="104" mass="10911">MPRDYSSDRIAAMAAELSAAAQTLGVPLPDTQPTVELVAELLDASARWSDETGTRASGPFGTFLAGCVDGADLDDQVVGADRDRRGLDFVDSLANGLRLSPESE</sequence>
<dbReference type="RefSeq" id="WP_062862514.1">
    <property type="nucleotide sequence ID" value="NZ_CP014869.1"/>
</dbReference>
<name>A0A144MGC1_BRELN</name>
<gene>
    <name evidence="1" type="ORF">A2T55_15895</name>
</gene>
<dbReference type="EMBL" id="CP014869">
    <property type="protein sequence ID" value="AMT95014.1"/>
    <property type="molecule type" value="Genomic_DNA"/>
</dbReference>
<reference evidence="2" key="1">
    <citation type="submission" date="2016-03" db="EMBL/GenBank/DDBJ databases">
        <authorList>
            <person name="Ploux O."/>
        </authorList>
    </citation>
    <scope>NUCLEOTIDE SEQUENCE [LARGE SCALE GENOMIC DNA]</scope>
    <source>
        <strain evidence="2">BS258</strain>
    </source>
</reference>